<keyword evidence="5" id="KW-1185">Reference proteome</keyword>
<feature type="binding site" evidence="2">
    <location>
        <position position="150"/>
    </location>
    <ligand>
        <name>substrate</name>
    </ligand>
</feature>
<comment type="caution">
    <text evidence="4">The sequence shown here is derived from an EMBL/GenBank/DDBJ whole genome shotgun (WGS) entry which is preliminary data.</text>
</comment>
<protein>
    <submittedName>
        <fullName evidence="4">Chorismatase</fullName>
    </submittedName>
</protein>
<dbReference type="AlphaFoldDB" id="A0A4R7W5R4"/>
<evidence type="ECO:0000259" key="3">
    <source>
        <dbReference type="Pfam" id="PF21168"/>
    </source>
</evidence>
<organism evidence="4 5">
    <name type="scientific">Actinophytocola oryzae</name>
    <dbReference type="NCBI Taxonomy" id="502181"/>
    <lineage>
        <taxon>Bacteria</taxon>
        <taxon>Bacillati</taxon>
        <taxon>Actinomycetota</taxon>
        <taxon>Actinomycetes</taxon>
        <taxon>Pseudonocardiales</taxon>
        <taxon>Pseudonocardiaceae</taxon>
    </lineage>
</organism>
<evidence type="ECO:0000256" key="2">
    <source>
        <dbReference type="PIRSR" id="PIRSR631038-2"/>
    </source>
</evidence>
<feature type="binding site" evidence="2">
    <location>
        <position position="214"/>
    </location>
    <ligand>
        <name>substrate</name>
    </ligand>
</feature>
<evidence type="ECO:0000313" key="5">
    <source>
        <dbReference type="Proteomes" id="UP000294927"/>
    </source>
</evidence>
<dbReference type="RefSeq" id="WP_166663916.1">
    <property type="nucleotide sequence ID" value="NZ_SOCP01000001.1"/>
</dbReference>
<dbReference type="Proteomes" id="UP000294927">
    <property type="component" value="Unassembled WGS sequence"/>
</dbReference>
<dbReference type="InterPro" id="IPR035959">
    <property type="entry name" value="RutC-like_sf"/>
</dbReference>
<dbReference type="Pfam" id="PF21168">
    <property type="entry name" value="FkbO_Hyg5-like_N"/>
    <property type="match status" value="1"/>
</dbReference>
<dbReference type="InterPro" id="IPR049368">
    <property type="entry name" value="FkbO_Hyg5-like_N"/>
</dbReference>
<reference evidence="4 5" key="1">
    <citation type="submission" date="2019-03" db="EMBL/GenBank/DDBJ databases">
        <title>Genomic Encyclopedia of Archaeal and Bacterial Type Strains, Phase II (KMG-II): from individual species to whole genera.</title>
        <authorList>
            <person name="Goeker M."/>
        </authorList>
    </citation>
    <scope>NUCLEOTIDE SEQUENCE [LARGE SCALE GENOMIC DNA]</scope>
    <source>
        <strain evidence="4 5">DSM 45499</strain>
    </source>
</reference>
<proteinExistence type="predicted"/>
<dbReference type="InterPro" id="IPR031038">
    <property type="entry name" value="Chori_FkbO_Hyg5"/>
</dbReference>
<dbReference type="CDD" id="cd06153">
    <property type="entry name" value="YjgF_YER057c_UK114_like_5"/>
    <property type="match status" value="1"/>
</dbReference>
<dbReference type="EMBL" id="SOCP01000001">
    <property type="protein sequence ID" value="TDV57932.1"/>
    <property type="molecule type" value="Genomic_DNA"/>
</dbReference>
<feature type="binding site" evidence="2">
    <location>
        <position position="201"/>
    </location>
    <ligand>
        <name>substrate</name>
    </ligand>
</feature>
<dbReference type="NCBIfam" id="TIGR04444">
    <property type="entry name" value="chori_FkbO_Hyg5"/>
    <property type="match status" value="1"/>
</dbReference>
<evidence type="ECO:0000313" key="4">
    <source>
        <dbReference type="EMBL" id="TDV57932.1"/>
    </source>
</evidence>
<gene>
    <name evidence="4" type="ORF">CLV71_101806</name>
</gene>
<dbReference type="Gene3D" id="3.30.1330.40">
    <property type="entry name" value="RutC-like"/>
    <property type="match status" value="1"/>
</dbReference>
<dbReference type="SUPFAM" id="SSF55298">
    <property type="entry name" value="YjgF-like"/>
    <property type="match status" value="1"/>
</dbReference>
<feature type="active site" description="Proton acceptor" evidence="1">
    <location>
        <position position="327"/>
    </location>
</feature>
<name>A0A4R7W5R4_9PSEU</name>
<evidence type="ECO:0000256" key="1">
    <source>
        <dbReference type="PIRSR" id="PIRSR631038-1"/>
    </source>
</evidence>
<feature type="binding site" evidence="2">
    <location>
        <position position="143"/>
    </location>
    <ligand>
        <name>substrate</name>
    </ligand>
</feature>
<accession>A0A4R7W5R4</accession>
<feature type="domain" description="Chorismatase FkbO/Hyg5-like N-terminal" evidence="3">
    <location>
        <begin position="62"/>
        <end position="181"/>
    </location>
</feature>
<sequence length="333" mass="36293">MHSKEIPRPTGTLPIIAEHPAEARELLGTVRYGAEGGPPRWEHDRPVLPLHMTGAGDREVVESWPAMGPVRTGEHRGLLFAHDGAVLFAAGHIGPSRTCRDDAERAYRAAFELVEALEYPHVFRMWNTIAGITDRTAAGTEVYADFCAGRAQAFENAGRVDMAAATGIGALGGGASFYFLAHRSRTTVHLENPLQTPSSEYPARYGPRPPRFARATYLAPGRDGERGRVYVSGTASILDHRTVHSGEVAAQTQVTLANIAVLIGAENLTRHGIDERFGLEDLRAVKVYVKRREDLPVVAELCGESFGARTDIAYFVVDVCRRDLLVEIEGITS</sequence>